<evidence type="ECO:0000256" key="7">
    <source>
        <dbReference type="ARBA" id="ARBA00022777"/>
    </source>
</evidence>
<dbReference type="CDD" id="cd04238">
    <property type="entry name" value="AAK_NAGK-like"/>
    <property type="match status" value="1"/>
</dbReference>
<comment type="pathway">
    <text evidence="1">Amino-acid biosynthesis; L-arginine biosynthesis; N(2)-acetyl-L-ornithine from L-glutamate: step 2/4.</text>
</comment>
<dbReference type="PIRSF" id="PIRSF000728">
    <property type="entry name" value="NAGK"/>
    <property type="match status" value="1"/>
</dbReference>
<keyword evidence="12" id="KW-1185">Reference proteome</keyword>
<dbReference type="Gene3D" id="3.40.1160.10">
    <property type="entry name" value="Acetylglutamate kinase-like"/>
    <property type="match status" value="1"/>
</dbReference>
<name>A0ABV5AH89_9BACL</name>
<dbReference type="RefSeq" id="WP_275473144.1">
    <property type="nucleotide sequence ID" value="NZ_CP162940.1"/>
</dbReference>
<evidence type="ECO:0000313" key="12">
    <source>
        <dbReference type="Proteomes" id="UP001579974"/>
    </source>
</evidence>
<keyword evidence="8" id="KW-0067">ATP-binding</keyword>
<evidence type="ECO:0000256" key="2">
    <source>
        <dbReference type="ARBA" id="ARBA00013065"/>
    </source>
</evidence>
<evidence type="ECO:0000256" key="4">
    <source>
        <dbReference type="ARBA" id="ARBA00022605"/>
    </source>
</evidence>
<dbReference type="EMBL" id="JBDXSU010000012">
    <property type="protein sequence ID" value="MFB5191638.1"/>
    <property type="molecule type" value="Genomic_DNA"/>
</dbReference>
<dbReference type="PANTHER" id="PTHR23342:SF0">
    <property type="entry name" value="N-ACETYLGLUTAMATE SYNTHASE, MITOCHONDRIAL"/>
    <property type="match status" value="1"/>
</dbReference>
<protein>
    <recommendedName>
        <fullName evidence="2">acetylglutamate kinase</fullName>
        <ecNumber evidence="2">2.7.2.8</ecNumber>
    </recommendedName>
</protein>
<dbReference type="GO" id="GO:0016301">
    <property type="term" value="F:kinase activity"/>
    <property type="evidence" value="ECO:0007669"/>
    <property type="project" value="UniProtKB-KW"/>
</dbReference>
<comment type="catalytic activity">
    <reaction evidence="9">
        <text>N-acetyl-L-glutamate + ATP = N-acetyl-L-glutamyl 5-phosphate + ADP</text>
        <dbReference type="Rhea" id="RHEA:14629"/>
        <dbReference type="ChEBI" id="CHEBI:30616"/>
        <dbReference type="ChEBI" id="CHEBI:44337"/>
        <dbReference type="ChEBI" id="CHEBI:57936"/>
        <dbReference type="ChEBI" id="CHEBI:456216"/>
        <dbReference type="EC" id="2.7.2.8"/>
    </reaction>
</comment>
<evidence type="ECO:0000256" key="3">
    <source>
        <dbReference type="ARBA" id="ARBA00022571"/>
    </source>
</evidence>
<dbReference type="Pfam" id="PF00696">
    <property type="entry name" value="AA_kinase"/>
    <property type="match status" value="1"/>
</dbReference>
<keyword evidence="4" id="KW-0028">Amino-acid biosynthesis</keyword>
<evidence type="ECO:0000313" key="11">
    <source>
        <dbReference type="EMBL" id="MFB5191638.1"/>
    </source>
</evidence>
<dbReference type="SUPFAM" id="SSF53633">
    <property type="entry name" value="Carbamate kinase-like"/>
    <property type="match status" value="1"/>
</dbReference>
<evidence type="ECO:0000256" key="9">
    <source>
        <dbReference type="ARBA" id="ARBA00048141"/>
    </source>
</evidence>
<dbReference type="PANTHER" id="PTHR23342">
    <property type="entry name" value="N-ACETYLGLUTAMATE SYNTHASE"/>
    <property type="match status" value="1"/>
</dbReference>
<comment type="caution">
    <text evidence="11">The sequence shown here is derived from an EMBL/GenBank/DDBJ whole genome shotgun (WGS) entry which is preliminary data.</text>
</comment>
<dbReference type="InterPro" id="IPR036393">
    <property type="entry name" value="AceGlu_kinase-like_sf"/>
</dbReference>
<evidence type="ECO:0000259" key="10">
    <source>
        <dbReference type="Pfam" id="PF00696"/>
    </source>
</evidence>
<dbReference type="InterPro" id="IPR001048">
    <property type="entry name" value="Asp/Glu/Uridylate_kinase"/>
</dbReference>
<dbReference type="PRINTS" id="PR00474">
    <property type="entry name" value="GLU5KINASE"/>
</dbReference>
<keyword evidence="6" id="KW-0547">Nucleotide-binding</keyword>
<keyword evidence="7 11" id="KW-0418">Kinase</keyword>
<dbReference type="Proteomes" id="UP001579974">
    <property type="component" value="Unassembled WGS sequence"/>
</dbReference>
<reference evidence="11 12" key="1">
    <citation type="journal article" date="2024" name="Int. J. Mol. Sci.">
        <title>Exploration of Alicyclobacillus spp. Genome in Search of Antibiotic Resistance.</title>
        <authorList>
            <person name="Bucka-Kolendo J."/>
            <person name="Kiousi D.E."/>
            <person name="Dekowska A."/>
            <person name="Mikolajczuk-Szczyrba A."/>
            <person name="Karadedos D.M."/>
            <person name="Michael P."/>
            <person name="Galanis A."/>
            <person name="Sokolowska B."/>
        </authorList>
    </citation>
    <scope>NUCLEOTIDE SEQUENCE [LARGE SCALE GENOMIC DNA]</scope>
    <source>
        <strain evidence="11 12">KKP 3000</strain>
    </source>
</reference>
<sequence>MRIVMKIGGALDGRGNEALRAALKQAREDSHEVVLVHGGGPEITRQLTQEGIDLPFVDGLRVTTEEAMPVVLRALQQCNAQLHQQLDPAGDFIAPLTDGTTVRARFCGRDRVGEVTDVVAQPLLEQLRQHRVPLLPPYGVDALGQFYNLNADTTAAHVAKAVNADKLLFCTNVAGVFADFSLGVQLYDVTRDDLLRHLAESAFSAGMIPKVNAMLFAAAQGVNEVWVVDGGEPESLSFALSQQAAPFDPARTSHGTRLTTRARVAGAWWAGK</sequence>
<proteinExistence type="predicted"/>
<dbReference type="EC" id="2.7.2.8" evidence="2"/>
<evidence type="ECO:0000256" key="1">
    <source>
        <dbReference type="ARBA" id="ARBA00004828"/>
    </source>
</evidence>
<feature type="domain" description="Aspartate/glutamate/uridylate kinase" evidence="10">
    <location>
        <begin position="1"/>
        <end position="229"/>
    </location>
</feature>
<evidence type="ECO:0000256" key="8">
    <source>
        <dbReference type="ARBA" id="ARBA00022840"/>
    </source>
</evidence>
<dbReference type="InterPro" id="IPR004662">
    <property type="entry name" value="AcgluKinase_fam"/>
</dbReference>
<keyword evidence="5" id="KW-0808">Transferase</keyword>
<keyword evidence="3" id="KW-0055">Arginine biosynthesis</keyword>
<gene>
    <name evidence="11" type="ORF">KKP3000_000414</name>
</gene>
<evidence type="ECO:0000256" key="6">
    <source>
        <dbReference type="ARBA" id="ARBA00022741"/>
    </source>
</evidence>
<organism evidence="11 12">
    <name type="scientific">Alicyclobacillus fastidiosus</name>
    <dbReference type="NCBI Taxonomy" id="392011"/>
    <lineage>
        <taxon>Bacteria</taxon>
        <taxon>Bacillati</taxon>
        <taxon>Bacillota</taxon>
        <taxon>Bacilli</taxon>
        <taxon>Bacillales</taxon>
        <taxon>Alicyclobacillaceae</taxon>
        <taxon>Alicyclobacillus</taxon>
    </lineage>
</organism>
<evidence type="ECO:0000256" key="5">
    <source>
        <dbReference type="ARBA" id="ARBA00022679"/>
    </source>
</evidence>
<accession>A0ABV5AH89</accession>
<dbReference type="InterPro" id="IPR001057">
    <property type="entry name" value="Glu/AcGlu_kinase"/>
</dbReference>